<reference evidence="1 2" key="1">
    <citation type="submission" date="2020-08" db="EMBL/GenBank/DDBJ databases">
        <title>Genomic Encyclopedia of Type Strains, Phase IV (KMG-IV): sequencing the most valuable type-strain genomes for metagenomic binning, comparative biology and taxonomic classification.</title>
        <authorList>
            <person name="Goeker M."/>
        </authorList>
    </citation>
    <scope>NUCLEOTIDE SEQUENCE [LARGE SCALE GENOMIC DNA]</scope>
    <source>
        <strain evidence="1 2">DSM 14878</strain>
    </source>
</reference>
<accession>A0A7W6A8F0</accession>
<dbReference type="Pfam" id="PF09998">
    <property type="entry name" value="DUF2239"/>
    <property type="match status" value="1"/>
</dbReference>
<dbReference type="Proteomes" id="UP000532936">
    <property type="component" value="Unassembled WGS sequence"/>
</dbReference>
<dbReference type="RefSeq" id="WP_183198584.1">
    <property type="nucleotide sequence ID" value="NZ_JACIDA010000004.1"/>
</dbReference>
<dbReference type="EMBL" id="JACIDA010000004">
    <property type="protein sequence ID" value="MBB3873615.1"/>
    <property type="molecule type" value="Genomic_DNA"/>
</dbReference>
<proteinExistence type="predicted"/>
<evidence type="ECO:0000313" key="2">
    <source>
        <dbReference type="Proteomes" id="UP000532936"/>
    </source>
</evidence>
<gene>
    <name evidence="1" type="ORF">GGR11_003181</name>
</gene>
<comment type="caution">
    <text evidence="1">The sequence shown here is derived from an EMBL/GenBank/DDBJ whole genome shotgun (WGS) entry which is preliminary data.</text>
</comment>
<evidence type="ECO:0000313" key="1">
    <source>
        <dbReference type="EMBL" id="MBB3873615.1"/>
    </source>
</evidence>
<evidence type="ECO:0008006" key="3">
    <source>
        <dbReference type="Google" id="ProtNLM"/>
    </source>
</evidence>
<sequence>MDDEIRELVLFDGPYRIAKGPEAVVVAAFKTALSASSRAASSQAALRVFDLRTGRAVDLDLRPAAPPPPKRGRPRLGVAAREVTLLPRHWDWLAAQPGGASAALRRLVDQARKTGADDDARRRRTDAAYGFMVEMAGDAPDFEEASRALFAGDRARLATLIAPWPTDIHAQILELFDGAASTK</sequence>
<dbReference type="AlphaFoldDB" id="A0A7W6A8F0"/>
<name>A0A7W6A8F0_9CAUL</name>
<organism evidence="1 2">
    <name type="scientific">Brevundimonas mediterranea</name>
    <dbReference type="NCBI Taxonomy" id="74329"/>
    <lineage>
        <taxon>Bacteria</taxon>
        <taxon>Pseudomonadati</taxon>
        <taxon>Pseudomonadota</taxon>
        <taxon>Alphaproteobacteria</taxon>
        <taxon>Caulobacterales</taxon>
        <taxon>Caulobacteraceae</taxon>
        <taxon>Brevundimonas</taxon>
    </lineage>
</organism>
<dbReference type="InterPro" id="IPR018715">
    <property type="entry name" value="DUF2239"/>
</dbReference>
<protein>
    <recommendedName>
        <fullName evidence="3">DUF2239 family protein</fullName>
    </recommendedName>
</protein>